<evidence type="ECO:0000313" key="1">
    <source>
        <dbReference type="EMBL" id="PWN50425.1"/>
    </source>
</evidence>
<proteinExistence type="predicted"/>
<keyword evidence="2" id="KW-1185">Reference proteome</keyword>
<organism evidence="1 2">
    <name type="scientific">Violaceomyces palustris</name>
    <dbReference type="NCBI Taxonomy" id="1673888"/>
    <lineage>
        <taxon>Eukaryota</taxon>
        <taxon>Fungi</taxon>
        <taxon>Dikarya</taxon>
        <taxon>Basidiomycota</taxon>
        <taxon>Ustilaginomycotina</taxon>
        <taxon>Ustilaginomycetes</taxon>
        <taxon>Violaceomycetales</taxon>
        <taxon>Violaceomycetaceae</taxon>
        <taxon>Violaceomyces</taxon>
    </lineage>
</organism>
<reference evidence="1 2" key="1">
    <citation type="journal article" date="2018" name="Mol. Biol. Evol.">
        <title>Broad Genomic Sampling Reveals a Smut Pathogenic Ancestry of the Fungal Clade Ustilaginomycotina.</title>
        <authorList>
            <person name="Kijpornyongpan T."/>
            <person name="Mondo S.J."/>
            <person name="Barry K."/>
            <person name="Sandor L."/>
            <person name="Lee J."/>
            <person name="Lipzen A."/>
            <person name="Pangilinan J."/>
            <person name="LaButti K."/>
            <person name="Hainaut M."/>
            <person name="Henrissat B."/>
            <person name="Grigoriev I.V."/>
            <person name="Spatafora J.W."/>
            <person name="Aime M.C."/>
        </authorList>
    </citation>
    <scope>NUCLEOTIDE SEQUENCE [LARGE SCALE GENOMIC DNA]</scope>
    <source>
        <strain evidence="1 2">SA 807</strain>
    </source>
</reference>
<dbReference type="EMBL" id="KZ819933">
    <property type="protein sequence ID" value="PWN50425.1"/>
    <property type="molecule type" value="Genomic_DNA"/>
</dbReference>
<sequence length="1145" mass="122242">MENLSLAPPTARAGAASSSPSKHSFPHRIVPPSYVEPEDWNDGDLEVPEGGLSLPASQHSYPTSELGADDFSNFDEISHGDHPLQSTNTHFLSGHDADDRIQDEVEGEEDWDHELEVDFDLGPYPERSLSAKGRDGPQDDPEENLDEDQVETIKASSLLGGALDQLRALKKVSPGSIVGTVTQLGAGAGTSDLALRAKSSEGFDWDEDIVIPDSLPSHVPCLHQMRPSEDLDLDDFEADGPGDTHGKANANAKQPAKLEYAAPQCFPPHQKVETSQTLEKSPKYQVPSSAQGGSSVSSDTSSLLSPPRRFPGSGTLSSCNQDPDTETDPELDFDLDPSLEKLEISPAIARQKSNSTLDQERLHWGDLASNRSSSPDAGSHPGWSASDASAATSGSTPQESDADDEGNEDLLGGLVLSDSVFGPEGNNHSESVGHLVRAKLEAMLDARRKGLASPDNIGSGELGRPKLDSENDLAVGLVITDDLDLSPSRLHAKRLSFRIRSTNEPSPMSNLSQRSRRPPQLMSVSPQGSIKSHAAPRRSTLPPQSSAGPTAAQQVARTSQHHQSYSSPIMHDFSHTVASRMNQARDGSGSRCSLRRKISTSDLQASGTQDSSIGSRPKTLARKRSLPSVDDRRPAVGDHDTSASPAKAAGQATSSRLMSSTAASRARAAETAADLMARSVQPARPITPGALPSKQSEATRLNFWTRGRSGGAPESQGPYSPAESISPRPSSLCARMSPAQVLKHPRGRHAYGDGHELDGFDDLPTNSEKETGFRNNFAGGHGGMSAASSQNSIHGMGLSADAGTSRWKALRSNLSSSTTQVKERRSTGSSPSTNASNTTGHQPNRPNRGNRKRKGAKAKPTLIRNLGGSPASPRVVGNMRWNPKAQRWEGNESALRDFDNAVQNSSRPALITQLTGSSTSSHYTHSIASPQSSLAASSLPGGTRIVGEMMFDPIQMKWLHRNGDETDIFANIDEEGGLSDDPLSAASNLESSSAIPSSVMDQLSFASGVEAGKDGTIKARRIKSADVFVRIDESSSLGMAEGAKSPKVQHSTRSTKSVVGCLIDSSLKDGTFPTLEGVDEELWNACIEAESRHRHEMKGFLPRGSVRSKGDSSQSMRSAEAIWQDIDAPRDHLYLLQRLARQAGR</sequence>
<name>A0ACD0NX58_9BASI</name>
<gene>
    <name evidence="1" type="ORF">IE53DRAFT_96900</name>
</gene>
<accession>A0ACD0NX58</accession>
<protein>
    <submittedName>
        <fullName evidence="1">Uncharacterized protein</fullName>
    </submittedName>
</protein>
<dbReference type="Proteomes" id="UP000245626">
    <property type="component" value="Unassembled WGS sequence"/>
</dbReference>
<evidence type="ECO:0000313" key="2">
    <source>
        <dbReference type="Proteomes" id="UP000245626"/>
    </source>
</evidence>